<dbReference type="EMBL" id="QGNW01002579">
    <property type="protein sequence ID" value="RVW17224.1"/>
    <property type="molecule type" value="Genomic_DNA"/>
</dbReference>
<dbReference type="Pfam" id="PF09366">
    <property type="entry name" value="DUF1997"/>
    <property type="match status" value="1"/>
</dbReference>
<evidence type="ECO:0000313" key="3">
    <source>
        <dbReference type="Proteomes" id="UP000288805"/>
    </source>
</evidence>
<reference evidence="2 3" key="1">
    <citation type="journal article" date="2018" name="PLoS Genet.">
        <title>Population sequencing reveals clonal diversity and ancestral inbreeding in the grapevine cultivar Chardonnay.</title>
        <authorList>
            <person name="Roach M.J."/>
            <person name="Johnson D.L."/>
            <person name="Bohlmann J."/>
            <person name="van Vuuren H.J."/>
            <person name="Jones S.J."/>
            <person name="Pretorius I.S."/>
            <person name="Schmidt S.A."/>
            <person name="Borneman A.R."/>
        </authorList>
    </citation>
    <scope>NUCLEOTIDE SEQUENCE [LARGE SCALE GENOMIC DNA]</scope>
    <source>
        <strain evidence="3">cv. Chardonnay</strain>
        <tissue evidence="2">Leaf</tissue>
    </source>
</reference>
<name>A0A438C1U6_VITVI</name>
<evidence type="ECO:0000256" key="1">
    <source>
        <dbReference type="SAM" id="Phobius"/>
    </source>
</evidence>
<comment type="caution">
    <text evidence="2">The sequence shown here is derived from an EMBL/GenBank/DDBJ whole genome shotgun (WGS) entry which is preliminary data.</text>
</comment>
<dbReference type="PANTHER" id="PTHR34131:SF2">
    <property type="entry name" value="FAMILY PROTEIN, PUTATIVE (DUF1997)-RELATED"/>
    <property type="match status" value="1"/>
</dbReference>
<gene>
    <name evidence="2" type="ORF">CK203_069182</name>
</gene>
<sequence>MARGFVTGQACHFPWFAAEERRYRQVKMEATATTGPAFLSFALPKLTRRRIQVIKVHKANLSDSKQKKAYLFATRKERIGLPNYDVGSGGKTFHIREFLSDPSGVEAILNAKALKSFQSLGSDLYRSFTSLLVYIHRHKYGGDILVGISVFVSLIYFLGKKRTMEFEGSEIMERQNKHFSASMRNQITWDTNNSEPFLDIDVELNLALEIYTKPFTLLPISAVEGPGNLLGASNEIRQGDPLSPFLFVITIDLLTRMISRAEESGLVVGPLRLGRIE</sequence>
<keyword evidence="1" id="KW-0472">Membrane</keyword>
<proteinExistence type="predicted"/>
<accession>A0A438C1U6</accession>
<keyword evidence="1" id="KW-0812">Transmembrane</keyword>
<organism evidence="2 3">
    <name type="scientific">Vitis vinifera</name>
    <name type="common">Grape</name>
    <dbReference type="NCBI Taxonomy" id="29760"/>
    <lineage>
        <taxon>Eukaryota</taxon>
        <taxon>Viridiplantae</taxon>
        <taxon>Streptophyta</taxon>
        <taxon>Embryophyta</taxon>
        <taxon>Tracheophyta</taxon>
        <taxon>Spermatophyta</taxon>
        <taxon>Magnoliopsida</taxon>
        <taxon>eudicotyledons</taxon>
        <taxon>Gunneridae</taxon>
        <taxon>Pentapetalae</taxon>
        <taxon>rosids</taxon>
        <taxon>Vitales</taxon>
        <taxon>Vitaceae</taxon>
        <taxon>Viteae</taxon>
        <taxon>Vitis</taxon>
    </lineage>
</organism>
<dbReference type="PANTHER" id="PTHR34131">
    <property type="entry name" value="(RAP ANNOTATION RELEASE2) GALACTOSE-BINDING LIKE DOMAIN CONTAINING PROTEIN"/>
    <property type="match status" value="1"/>
</dbReference>
<protein>
    <submittedName>
        <fullName evidence="2">Uncharacterized protein</fullName>
    </submittedName>
</protein>
<feature type="transmembrane region" description="Helical" evidence="1">
    <location>
        <begin position="140"/>
        <end position="159"/>
    </location>
</feature>
<dbReference type="Proteomes" id="UP000288805">
    <property type="component" value="Unassembled WGS sequence"/>
</dbReference>
<dbReference type="AlphaFoldDB" id="A0A438C1U6"/>
<evidence type="ECO:0000313" key="2">
    <source>
        <dbReference type="EMBL" id="RVW17224.1"/>
    </source>
</evidence>
<dbReference type="InterPro" id="IPR018971">
    <property type="entry name" value="DUF1997"/>
</dbReference>
<keyword evidence="1" id="KW-1133">Transmembrane helix</keyword>